<evidence type="ECO:0000313" key="2">
    <source>
        <dbReference type="Proteomes" id="UP000239549"/>
    </source>
</evidence>
<organism evidence="1 2">
    <name type="scientific">Desulfocucumis palustris</name>
    <dbReference type="NCBI Taxonomy" id="1898651"/>
    <lineage>
        <taxon>Bacteria</taxon>
        <taxon>Bacillati</taxon>
        <taxon>Bacillota</taxon>
        <taxon>Clostridia</taxon>
        <taxon>Eubacteriales</taxon>
        <taxon>Desulfocucumaceae</taxon>
        <taxon>Desulfocucumis</taxon>
    </lineage>
</organism>
<sequence length="39" mass="4599">MAQRGKKSLKKLINTSDKQMAQYITECNLFPSRLFHCRL</sequence>
<evidence type="ECO:0000313" key="1">
    <source>
        <dbReference type="EMBL" id="GBF35420.1"/>
    </source>
</evidence>
<comment type="caution">
    <text evidence="1">The sequence shown here is derived from an EMBL/GenBank/DDBJ whole genome shotgun (WGS) entry which is preliminary data.</text>
</comment>
<accession>A0A2L2XH08</accession>
<dbReference type="AlphaFoldDB" id="A0A2L2XH08"/>
<gene>
    <name evidence="1" type="ORF">DCCM_4547</name>
</gene>
<protein>
    <submittedName>
        <fullName evidence="1">Uncharacterized protein</fullName>
    </submittedName>
</protein>
<name>A0A2L2XH08_9FIRM</name>
<reference evidence="2" key="1">
    <citation type="submission" date="2018-02" db="EMBL/GenBank/DDBJ databases">
        <title>Genome sequence of Desulfocucumis palustris strain NAW-5.</title>
        <authorList>
            <person name="Watanabe M."/>
            <person name="Kojima H."/>
            <person name="Fukui M."/>
        </authorList>
    </citation>
    <scope>NUCLEOTIDE SEQUENCE [LARGE SCALE GENOMIC DNA]</scope>
    <source>
        <strain evidence="2">NAW-5</strain>
    </source>
</reference>
<proteinExistence type="predicted"/>
<dbReference type="EMBL" id="BFAV01000162">
    <property type="protein sequence ID" value="GBF35420.1"/>
    <property type="molecule type" value="Genomic_DNA"/>
</dbReference>
<keyword evidence="2" id="KW-1185">Reference proteome</keyword>
<dbReference type="Proteomes" id="UP000239549">
    <property type="component" value="Unassembled WGS sequence"/>
</dbReference>